<dbReference type="Proteomes" id="UP000292209">
    <property type="component" value="Unassembled WGS sequence"/>
</dbReference>
<evidence type="ECO:0000313" key="1">
    <source>
        <dbReference type="EMBL" id="RZS95777.1"/>
    </source>
</evidence>
<gene>
    <name evidence="1" type="ORF">BC751_1319</name>
</gene>
<dbReference type="EMBL" id="SGXG01000001">
    <property type="protein sequence ID" value="RZS95777.1"/>
    <property type="molecule type" value="Genomic_DNA"/>
</dbReference>
<dbReference type="OrthoDB" id="3232804at2"/>
<protein>
    <submittedName>
        <fullName evidence="1">Uncharacterized protein</fullName>
    </submittedName>
</protein>
<evidence type="ECO:0000313" key="2">
    <source>
        <dbReference type="Proteomes" id="UP000292209"/>
    </source>
</evidence>
<keyword evidence="2" id="KW-1185">Reference proteome</keyword>
<dbReference type="AlphaFoldDB" id="A0A4Q7P7I1"/>
<accession>A0A4Q7P7I1</accession>
<sequence length="85" mass="10388">MKHGTPIYFFSNSIAKEVFQCFGKQRYVSEEVAWYVYFKFYKARLRKSKIRIKRDDSGLNCYRCKFCGFWHLGRRKKREGKIELD</sequence>
<name>A0A4Q7P7I1_9BACT</name>
<dbReference type="RefSeq" id="WP_130274825.1">
    <property type="nucleotide sequence ID" value="NZ_SGXG01000001.1"/>
</dbReference>
<reference evidence="1 2" key="1">
    <citation type="submission" date="2019-02" db="EMBL/GenBank/DDBJ databases">
        <title>Genomic Encyclopedia of Archaeal and Bacterial Type Strains, Phase II (KMG-II): from individual species to whole genera.</title>
        <authorList>
            <person name="Goeker M."/>
        </authorList>
    </citation>
    <scope>NUCLEOTIDE SEQUENCE [LARGE SCALE GENOMIC DNA]</scope>
    <source>
        <strain evidence="1 2">DSM 21411</strain>
    </source>
</reference>
<organism evidence="1 2">
    <name type="scientific">Cecembia calidifontis</name>
    <dbReference type="NCBI Taxonomy" id="1187080"/>
    <lineage>
        <taxon>Bacteria</taxon>
        <taxon>Pseudomonadati</taxon>
        <taxon>Bacteroidota</taxon>
        <taxon>Cytophagia</taxon>
        <taxon>Cytophagales</taxon>
        <taxon>Cyclobacteriaceae</taxon>
        <taxon>Cecembia</taxon>
    </lineage>
</organism>
<proteinExistence type="predicted"/>
<comment type="caution">
    <text evidence="1">The sequence shown here is derived from an EMBL/GenBank/DDBJ whole genome shotgun (WGS) entry which is preliminary data.</text>
</comment>